<sequence length="100" mass="11281">MVSIFSVFAIDRQDAGTLAVRSGLIERSRSPEPDYAVFQEGKKSIDLARKEAIRPEIANEPLGKEIPTFGRDVWYNRKNSHGPIDDFLAGQREVMSENPF</sequence>
<name>A0AAW9QU61_9CHRO</name>
<dbReference type="AlphaFoldDB" id="A0AAW9QU61"/>
<organism evidence="1 2">
    <name type="scientific">Pannus brasiliensis CCIBt3594</name>
    <dbReference type="NCBI Taxonomy" id="1427578"/>
    <lineage>
        <taxon>Bacteria</taxon>
        <taxon>Bacillati</taxon>
        <taxon>Cyanobacteriota</taxon>
        <taxon>Cyanophyceae</taxon>
        <taxon>Oscillatoriophycideae</taxon>
        <taxon>Chroococcales</taxon>
        <taxon>Microcystaceae</taxon>
        <taxon>Pannus</taxon>
    </lineage>
</organism>
<protein>
    <submittedName>
        <fullName evidence="1">Uncharacterized protein</fullName>
    </submittedName>
</protein>
<gene>
    <name evidence="1" type="ORF">V0288_15915</name>
</gene>
<reference evidence="1 2" key="1">
    <citation type="submission" date="2024-01" db="EMBL/GenBank/DDBJ databases">
        <title>Genomic insights into the taxonomy and metabolism of the cyanobacterium Pannus brasiliensis CCIBt3594.</title>
        <authorList>
            <person name="Machado M."/>
            <person name="Botero N.B."/>
            <person name="Andreote A.P.D."/>
            <person name="Feitosa A.M.T."/>
            <person name="Popin R."/>
            <person name="Sivonen K."/>
            <person name="Fiore M.F."/>
        </authorList>
    </citation>
    <scope>NUCLEOTIDE SEQUENCE [LARGE SCALE GENOMIC DNA]</scope>
    <source>
        <strain evidence="1 2">CCIBt3594</strain>
    </source>
</reference>
<dbReference type="Proteomes" id="UP001328733">
    <property type="component" value="Unassembled WGS sequence"/>
</dbReference>
<proteinExistence type="predicted"/>
<comment type="caution">
    <text evidence="1">The sequence shown here is derived from an EMBL/GenBank/DDBJ whole genome shotgun (WGS) entry which is preliminary data.</text>
</comment>
<keyword evidence="2" id="KW-1185">Reference proteome</keyword>
<dbReference type="EMBL" id="JBAFSM010000032">
    <property type="protein sequence ID" value="MEG3438619.1"/>
    <property type="molecule type" value="Genomic_DNA"/>
</dbReference>
<accession>A0AAW9QU61</accession>
<evidence type="ECO:0000313" key="2">
    <source>
        <dbReference type="Proteomes" id="UP001328733"/>
    </source>
</evidence>
<evidence type="ECO:0000313" key="1">
    <source>
        <dbReference type="EMBL" id="MEG3438619.1"/>
    </source>
</evidence>